<evidence type="ECO:0000313" key="4">
    <source>
        <dbReference type="RefSeq" id="XP_017770749.1"/>
    </source>
</evidence>
<dbReference type="RefSeq" id="XP_017770749.1">
    <property type="nucleotide sequence ID" value="XM_017915260.1"/>
</dbReference>
<dbReference type="Proteomes" id="UP000695000">
    <property type="component" value="Unplaced"/>
</dbReference>
<keyword evidence="1" id="KW-0472">Membrane</keyword>
<protein>
    <submittedName>
        <fullName evidence="4">Uncharacterized protein LOC108558365</fullName>
    </submittedName>
</protein>
<dbReference type="InterPro" id="IPR018490">
    <property type="entry name" value="cNMP-bd_dom_sf"/>
</dbReference>
<accession>A0ABM1M849</accession>
<organism evidence="3 4">
    <name type="scientific">Nicrophorus vespilloides</name>
    <name type="common">Boreal carrion beetle</name>
    <dbReference type="NCBI Taxonomy" id="110193"/>
    <lineage>
        <taxon>Eukaryota</taxon>
        <taxon>Metazoa</taxon>
        <taxon>Ecdysozoa</taxon>
        <taxon>Arthropoda</taxon>
        <taxon>Hexapoda</taxon>
        <taxon>Insecta</taxon>
        <taxon>Pterygota</taxon>
        <taxon>Neoptera</taxon>
        <taxon>Endopterygota</taxon>
        <taxon>Coleoptera</taxon>
        <taxon>Polyphaga</taxon>
        <taxon>Staphyliniformia</taxon>
        <taxon>Silphidae</taxon>
        <taxon>Nicrophorinae</taxon>
        <taxon>Nicrophorus</taxon>
    </lineage>
</organism>
<dbReference type="PROSITE" id="PS50042">
    <property type="entry name" value="CNMP_BINDING_3"/>
    <property type="match status" value="1"/>
</dbReference>
<evidence type="ECO:0000259" key="2">
    <source>
        <dbReference type="PROSITE" id="PS50042"/>
    </source>
</evidence>
<keyword evidence="3" id="KW-1185">Reference proteome</keyword>
<proteinExistence type="predicted"/>
<evidence type="ECO:0000313" key="3">
    <source>
        <dbReference type="Proteomes" id="UP000695000"/>
    </source>
</evidence>
<dbReference type="SUPFAM" id="SSF51206">
    <property type="entry name" value="cAMP-binding domain-like"/>
    <property type="match status" value="1"/>
</dbReference>
<reference evidence="4" key="1">
    <citation type="submission" date="2025-08" db="UniProtKB">
        <authorList>
            <consortium name="RefSeq"/>
        </authorList>
    </citation>
    <scope>IDENTIFICATION</scope>
    <source>
        <tissue evidence="4">Whole Larva</tissue>
    </source>
</reference>
<name>A0ABM1M849_NICVS</name>
<dbReference type="InterPro" id="IPR014710">
    <property type="entry name" value="RmlC-like_jellyroll"/>
</dbReference>
<dbReference type="GeneID" id="108558365"/>
<feature type="domain" description="Cyclic nucleotide-binding" evidence="2">
    <location>
        <begin position="397"/>
        <end position="493"/>
    </location>
</feature>
<dbReference type="InterPro" id="IPR000595">
    <property type="entry name" value="cNMP-bd_dom"/>
</dbReference>
<evidence type="ECO:0000256" key="1">
    <source>
        <dbReference type="SAM" id="Phobius"/>
    </source>
</evidence>
<dbReference type="CDD" id="cd00038">
    <property type="entry name" value="CAP_ED"/>
    <property type="match status" value="1"/>
</dbReference>
<keyword evidence="1" id="KW-1133">Transmembrane helix</keyword>
<dbReference type="Gene3D" id="2.60.120.10">
    <property type="entry name" value="Jelly Rolls"/>
    <property type="match status" value="1"/>
</dbReference>
<feature type="transmembrane region" description="Helical" evidence="1">
    <location>
        <begin position="236"/>
        <end position="258"/>
    </location>
</feature>
<gene>
    <name evidence="4" type="primary">LOC108558365</name>
</gene>
<keyword evidence="1" id="KW-0812">Transmembrane</keyword>
<sequence>MSTTTLIMTLMLINDTFTHRVTNSLMPYVLFNLLGSVAVNGPGIAVYIKVICSQSISQSKIANMDTIIKHITSTRDRYIYLMKMDRYMADVNWTYVREMTTIIQPYDTNDIEVSNKNKLTTSTKCPFCSKIISLTLSNKKMMDLKRETKKQIWNYMKTIVVRQHEIGMVSRESLQMILKKFDHLLNDDNFETVDIAKLKDFFAKNKYLDFIQRIYNKFFSFQRANVLMPRKRYRRICYKIIMNKMFTILIYTINVAALKESIDEMIMVMNRVIDSSDTREYYLRKFVQDRDDLGQLMMKIQISYPWIPVTIKTKQMITSCRFVMTEGLLNLKASGFVDDIEYSQLMQSIKSKETLIKSVKRVKLPLAKIIFLSVPWMRMDDANTAEYLFIRSSVRVFESGYEFCKVGDYLDGILILLTGVLNIIYEPTEEILKKNKEYGYIPVVECLRSTILEDSSNFHILPGNTIGEINLLTGRPYDCRIVAVSNVKAYFINIKYIMEAIKQNSNLAYGLESSMWKHAVMRIAEKLLKNTPVYEFNTLREIQTKLERSIMPDFNAYEHFLVTDIIEDVILIDGIIIDSYSRTSYCAPYYIPRSVVKINLPKNEHSKQVAKLLIIPIPDVDYLTMINAEPRVVELVPSGDSRCTYGPKVKKKRKKKGKKGKKELLQSYSSVVSKSIGSIASFHHSSHSLSIGSSKDKSIT</sequence>
<feature type="transmembrane region" description="Helical" evidence="1">
    <location>
        <begin position="28"/>
        <end position="48"/>
    </location>
</feature>